<sequence>MGIALIVMKESNLSVNNKRGKKAPSLPPPEEICVKEDDTYEGSSKVLPNLTKFKRVDGSMPSFKVLDEESEEDEVAAKVQNDEYKIVTQQTVFDHIREKAKNFPVLVASNSVFPPS</sequence>
<proteinExistence type="predicted"/>
<evidence type="ECO:0000313" key="1">
    <source>
        <dbReference type="EMBL" id="KAK9943678.1"/>
    </source>
</evidence>
<keyword evidence="2" id="KW-1185">Reference proteome</keyword>
<dbReference type="EMBL" id="JBEDUW010000002">
    <property type="protein sequence ID" value="KAK9943678.1"/>
    <property type="molecule type" value="Genomic_DNA"/>
</dbReference>
<protein>
    <submittedName>
        <fullName evidence="1">Uncharacterized protein</fullName>
    </submittedName>
</protein>
<gene>
    <name evidence="1" type="ORF">M0R45_009279</name>
</gene>
<name>A0AAW1Y712_RUBAR</name>
<reference evidence="1 2" key="1">
    <citation type="journal article" date="2023" name="G3 (Bethesda)">
        <title>A chromosome-length genome assembly and annotation of blackberry (Rubus argutus, cv. 'Hillquist').</title>
        <authorList>
            <person name="Bruna T."/>
            <person name="Aryal R."/>
            <person name="Dudchenko O."/>
            <person name="Sargent D.J."/>
            <person name="Mead D."/>
            <person name="Buti M."/>
            <person name="Cavallini A."/>
            <person name="Hytonen T."/>
            <person name="Andres J."/>
            <person name="Pham M."/>
            <person name="Weisz D."/>
            <person name="Mascagni F."/>
            <person name="Usai G."/>
            <person name="Natali L."/>
            <person name="Bassil N."/>
            <person name="Fernandez G.E."/>
            <person name="Lomsadze A."/>
            <person name="Armour M."/>
            <person name="Olukolu B."/>
            <person name="Poorten T."/>
            <person name="Britton C."/>
            <person name="Davik J."/>
            <person name="Ashrafi H."/>
            <person name="Aiden E.L."/>
            <person name="Borodovsky M."/>
            <person name="Worthington M."/>
        </authorList>
    </citation>
    <scope>NUCLEOTIDE SEQUENCE [LARGE SCALE GENOMIC DNA]</scope>
    <source>
        <strain evidence="1">PI 553951</strain>
    </source>
</reference>
<evidence type="ECO:0000313" key="2">
    <source>
        <dbReference type="Proteomes" id="UP001457282"/>
    </source>
</evidence>
<comment type="caution">
    <text evidence="1">The sequence shown here is derived from an EMBL/GenBank/DDBJ whole genome shotgun (WGS) entry which is preliminary data.</text>
</comment>
<dbReference type="Proteomes" id="UP001457282">
    <property type="component" value="Unassembled WGS sequence"/>
</dbReference>
<dbReference type="AlphaFoldDB" id="A0AAW1Y712"/>
<organism evidence="1 2">
    <name type="scientific">Rubus argutus</name>
    <name type="common">Southern blackberry</name>
    <dbReference type="NCBI Taxonomy" id="59490"/>
    <lineage>
        <taxon>Eukaryota</taxon>
        <taxon>Viridiplantae</taxon>
        <taxon>Streptophyta</taxon>
        <taxon>Embryophyta</taxon>
        <taxon>Tracheophyta</taxon>
        <taxon>Spermatophyta</taxon>
        <taxon>Magnoliopsida</taxon>
        <taxon>eudicotyledons</taxon>
        <taxon>Gunneridae</taxon>
        <taxon>Pentapetalae</taxon>
        <taxon>rosids</taxon>
        <taxon>fabids</taxon>
        <taxon>Rosales</taxon>
        <taxon>Rosaceae</taxon>
        <taxon>Rosoideae</taxon>
        <taxon>Rosoideae incertae sedis</taxon>
        <taxon>Rubus</taxon>
    </lineage>
</organism>
<accession>A0AAW1Y712</accession>